<evidence type="ECO:0000256" key="1">
    <source>
        <dbReference type="SAM" id="SignalP"/>
    </source>
</evidence>
<sequence>MLRQTLLIILLVCLLLLCLPLEACMGGASAPETPAAPAAAAPAVQCCGK</sequence>
<comment type="caution">
    <text evidence="2">The sequence shown here is derived from an EMBL/GenBank/DDBJ whole genome shotgun (WGS) entry which is preliminary data.</text>
</comment>
<keyword evidence="1" id="KW-0732">Signal</keyword>
<accession>A0AA36DT95</accession>
<dbReference type="Proteomes" id="UP001176961">
    <property type="component" value="Unassembled WGS sequence"/>
</dbReference>
<name>A0AA36DT95_CYLNA</name>
<feature type="signal peptide" evidence="1">
    <location>
        <begin position="1"/>
        <end position="23"/>
    </location>
</feature>
<protein>
    <submittedName>
        <fullName evidence="2">Uncharacterized protein</fullName>
    </submittedName>
</protein>
<organism evidence="2 3">
    <name type="scientific">Cylicocyclus nassatus</name>
    <name type="common">Nematode worm</name>
    <dbReference type="NCBI Taxonomy" id="53992"/>
    <lineage>
        <taxon>Eukaryota</taxon>
        <taxon>Metazoa</taxon>
        <taxon>Ecdysozoa</taxon>
        <taxon>Nematoda</taxon>
        <taxon>Chromadorea</taxon>
        <taxon>Rhabditida</taxon>
        <taxon>Rhabditina</taxon>
        <taxon>Rhabditomorpha</taxon>
        <taxon>Strongyloidea</taxon>
        <taxon>Strongylidae</taxon>
        <taxon>Cylicocyclus</taxon>
    </lineage>
</organism>
<keyword evidence="3" id="KW-1185">Reference proteome</keyword>
<reference evidence="2" key="1">
    <citation type="submission" date="2023-07" db="EMBL/GenBank/DDBJ databases">
        <authorList>
            <consortium name="CYATHOMIX"/>
        </authorList>
    </citation>
    <scope>NUCLEOTIDE SEQUENCE</scope>
    <source>
        <strain evidence="2">N/A</strain>
    </source>
</reference>
<feature type="chain" id="PRO_5041200274" evidence="1">
    <location>
        <begin position="24"/>
        <end position="49"/>
    </location>
</feature>
<proteinExistence type="predicted"/>
<evidence type="ECO:0000313" key="2">
    <source>
        <dbReference type="EMBL" id="CAJ0593413.1"/>
    </source>
</evidence>
<gene>
    <name evidence="2" type="ORF">CYNAS_LOCUS5396</name>
</gene>
<dbReference type="EMBL" id="CATQJL010000112">
    <property type="protein sequence ID" value="CAJ0593413.1"/>
    <property type="molecule type" value="Genomic_DNA"/>
</dbReference>
<dbReference type="AlphaFoldDB" id="A0AA36DT95"/>
<evidence type="ECO:0000313" key="3">
    <source>
        <dbReference type="Proteomes" id="UP001176961"/>
    </source>
</evidence>